<protein>
    <submittedName>
        <fullName evidence="1">Uncharacterized protein</fullName>
    </submittedName>
</protein>
<dbReference type="EMBL" id="UINC01099459">
    <property type="protein sequence ID" value="SVC58750.1"/>
    <property type="molecule type" value="Genomic_DNA"/>
</dbReference>
<name>A0A382NDF8_9ZZZZ</name>
<dbReference type="AlphaFoldDB" id="A0A382NDF8"/>
<proteinExistence type="predicted"/>
<organism evidence="1">
    <name type="scientific">marine metagenome</name>
    <dbReference type="NCBI Taxonomy" id="408172"/>
    <lineage>
        <taxon>unclassified sequences</taxon>
        <taxon>metagenomes</taxon>
        <taxon>ecological metagenomes</taxon>
    </lineage>
</organism>
<accession>A0A382NDF8</accession>
<evidence type="ECO:0000313" key="1">
    <source>
        <dbReference type="EMBL" id="SVC58750.1"/>
    </source>
</evidence>
<reference evidence="1" key="1">
    <citation type="submission" date="2018-05" db="EMBL/GenBank/DDBJ databases">
        <authorList>
            <person name="Lanie J.A."/>
            <person name="Ng W.-L."/>
            <person name="Kazmierczak K.M."/>
            <person name="Andrzejewski T.M."/>
            <person name="Davidsen T.M."/>
            <person name="Wayne K.J."/>
            <person name="Tettelin H."/>
            <person name="Glass J.I."/>
            <person name="Rusch D."/>
            <person name="Podicherti R."/>
            <person name="Tsui H.-C.T."/>
            <person name="Winkler M.E."/>
        </authorList>
    </citation>
    <scope>NUCLEOTIDE SEQUENCE</scope>
</reference>
<sequence length="65" mass="7582">MGGKMIQLFKEFCKETVFTYEWSEFAERMDMTECLPDNNMVTIATSHSNTEIDTPRHNATHHDTL</sequence>
<gene>
    <name evidence="1" type="ORF">METZ01_LOCUS311604</name>
</gene>